<dbReference type="OrthoDB" id="432447at2759"/>
<organism evidence="3 4">
    <name type="scientific">Blyttiomyces helicus</name>
    <dbReference type="NCBI Taxonomy" id="388810"/>
    <lineage>
        <taxon>Eukaryota</taxon>
        <taxon>Fungi</taxon>
        <taxon>Fungi incertae sedis</taxon>
        <taxon>Chytridiomycota</taxon>
        <taxon>Chytridiomycota incertae sedis</taxon>
        <taxon>Chytridiomycetes</taxon>
        <taxon>Chytridiomycetes incertae sedis</taxon>
        <taxon>Blyttiomyces</taxon>
    </lineage>
</organism>
<dbReference type="Pfam" id="PF09414">
    <property type="entry name" value="RNA_ligase"/>
    <property type="match status" value="1"/>
</dbReference>
<dbReference type="SUPFAM" id="SSF52540">
    <property type="entry name" value="P-loop containing nucleoside triphosphate hydrolases"/>
    <property type="match status" value="1"/>
</dbReference>
<evidence type="ECO:0000259" key="2">
    <source>
        <dbReference type="PROSITE" id="PS50056"/>
    </source>
</evidence>
<keyword evidence="4" id="KW-1185">Reference proteome</keyword>
<feature type="domain" description="Tyrosine specific protein phosphatases" evidence="2">
    <location>
        <begin position="205"/>
        <end position="282"/>
    </location>
</feature>
<dbReference type="PROSITE" id="PS50056">
    <property type="entry name" value="TYR_PHOSPHATASE_2"/>
    <property type="match status" value="1"/>
</dbReference>
<dbReference type="InterPro" id="IPR003595">
    <property type="entry name" value="Tyr_Pase_cat"/>
</dbReference>
<protein>
    <recommendedName>
        <fullName evidence="2">Tyrosine specific protein phosphatases domain-containing protein</fullName>
    </recommendedName>
</protein>
<dbReference type="InterPro" id="IPR021122">
    <property type="entry name" value="RNA_ligase_dom_REL/Rnl2"/>
</dbReference>
<dbReference type="Pfam" id="PF22784">
    <property type="entry name" value="PTP-SAK"/>
    <property type="match status" value="1"/>
</dbReference>
<sequence length="705" mass="77226">SAATNACISYPDSPRSWVALGDVAFALQRHKVAMLAWAVMIDLPGTGPRPRAYALRRMVRCVKEGGVDWGTTMLPNERDELPEGLVAPLLRPWSEELRESVAGLEASVSCMVPREKVWVPAKSELDGTTLARFFTWVVPFRIAGMSTPRGAHDIAMLASPAIGIRRVVTLTEEEPLAETWFVGTGVAHTYLPIENMRGATVEQIDIFMRLAVETEYEGPLLVHCGGGKGRAGTMLASYLVAFGARPPIREAEWVCPAMTAAEAIAKIRELRPGSIETEAQERAVEAYASQLWKRGRVLPALADEPAPTDLIVSGTLDNADLVILCGLPGSGKTYVSTSLVTRDRSWVRLSGDDDGWASIERGIGQRPPRARPGTTAGRVIVDRCNGKLSDRAHLLALSRTWASHPIAVVFDYPPEICISRAQNRSAHPSLPPGPRVHAAMNQHVHERTIPTLAEGFQAIVTITSFAAANHLISRLSQPLGLLRFPRTPHLINMGAATSDDVFAHSLAMPLGATLRITEKIDGANLGITLDAAGSLICQNRSHYVNSKSHIQFRHLDLFLDRNRADLIKILDRDPLFRERYILYGEWMAATHSVSYDNLPSLFVAFDLFDRSTATWADRTQLELLLASTAIHLVPLVTSFDAMPTEDELKEMARGPSAFTSKGPREGVCVKVEMEGRVLSRAKIVRGDFIAGSEHWTKGIISFNTV</sequence>
<name>A0A4P9WSP3_9FUNG</name>
<dbReference type="InterPro" id="IPR027417">
    <property type="entry name" value="P-loop_NTPase"/>
</dbReference>
<dbReference type="Gene3D" id="3.90.190.10">
    <property type="entry name" value="Protein tyrosine phosphatase superfamily"/>
    <property type="match status" value="1"/>
</dbReference>
<evidence type="ECO:0000313" key="4">
    <source>
        <dbReference type="Proteomes" id="UP000269721"/>
    </source>
</evidence>
<dbReference type="SUPFAM" id="SSF56091">
    <property type="entry name" value="DNA ligase/mRNA capping enzyme, catalytic domain"/>
    <property type="match status" value="1"/>
</dbReference>
<dbReference type="SMART" id="SM00404">
    <property type="entry name" value="PTPc_motif"/>
    <property type="match status" value="1"/>
</dbReference>
<dbReference type="SUPFAM" id="SSF52799">
    <property type="entry name" value="(Phosphotyrosine protein) phosphatases II"/>
    <property type="match status" value="1"/>
</dbReference>
<dbReference type="Pfam" id="PF13671">
    <property type="entry name" value="AAA_33"/>
    <property type="match status" value="1"/>
</dbReference>
<proteinExistence type="predicted"/>
<evidence type="ECO:0000313" key="3">
    <source>
        <dbReference type="EMBL" id="RKO94046.1"/>
    </source>
</evidence>
<dbReference type="AlphaFoldDB" id="A0A4P9WSP3"/>
<dbReference type="InterPro" id="IPR057023">
    <property type="entry name" value="PTP-SAK"/>
</dbReference>
<keyword evidence="1" id="KW-0378">Hydrolase</keyword>
<dbReference type="EMBL" id="KZ994032">
    <property type="protein sequence ID" value="RKO94046.1"/>
    <property type="molecule type" value="Genomic_DNA"/>
</dbReference>
<dbReference type="PANTHER" id="PTHR43883">
    <property type="entry name" value="SLR0207 PROTEIN"/>
    <property type="match status" value="1"/>
</dbReference>
<dbReference type="PANTHER" id="PTHR43883:SF1">
    <property type="entry name" value="GLUCONOKINASE"/>
    <property type="match status" value="1"/>
</dbReference>
<dbReference type="InterPro" id="IPR029021">
    <property type="entry name" value="Prot-tyrosine_phosphatase-like"/>
</dbReference>
<dbReference type="GO" id="GO:0016791">
    <property type="term" value="F:phosphatase activity"/>
    <property type="evidence" value="ECO:0007669"/>
    <property type="project" value="UniProtKB-ARBA"/>
</dbReference>
<gene>
    <name evidence="3" type="ORF">BDK51DRAFT_10571</name>
</gene>
<reference evidence="4" key="1">
    <citation type="journal article" date="2018" name="Nat. Microbiol.">
        <title>Leveraging single-cell genomics to expand the fungal tree of life.</title>
        <authorList>
            <person name="Ahrendt S.R."/>
            <person name="Quandt C.A."/>
            <person name="Ciobanu D."/>
            <person name="Clum A."/>
            <person name="Salamov A."/>
            <person name="Andreopoulos B."/>
            <person name="Cheng J.F."/>
            <person name="Woyke T."/>
            <person name="Pelin A."/>
            <person name="Henrissat B."/>
            <person name="Reynolds N.K."/>
            <person name="Benny G.L."/>
            <person name="Smith M.E."/>
            <person name="James T.Y."/>
            <person name="Grigoriev I.V."/>
        </authorList>
    </citation>
    <scope>NUCLEOTIDE SEQUENCE [LARGE SCALE GENOMIC DNA]</scope>
</reference>
<dbReference type="Gene3D" id="3.40.50.300">
    <property type="entry name" value="P-loop containing nucleotide triphosphate hydrolases"/>
    <property type="match status" value="1"/>
</dbReference>
<feature type="non-terminal residue" evidence="3">
    <location>
        <position position="705"/>
    </location>
</feature>
<accession>A0A4P9WSP3</accession>
<dbReference type="CDD" id="cd14504">
    <property type="entry name" value="DUSP23"/>
    <property type="match status" value="1"/>
</dbReference>
<dbReference type="InterPro" id="IPR052732">
    <property type="entry name" value="Cell-binding_unc_protein"/>
</dbReference>
<evidence type="ECO:0000256" key="1">
    <source>
        <dbReference type="ARBA" id="ARBA00022801"/>
    </source>
</evidence>
<dbReference type="InterPro" id="IPR000387">
    <property type="entry name" value="Tyr_Pase_dom"/>
</dbReference>
<dbReference type="Proteomes" id="UP000269721">
    <property type="component" value="Unassembled WGS sequence"/>
</dbReference>
<dbReference type="Gene3D" id="3.30.470.30">
    <property type="entry name" value="DNA ligase/mRNA capping enzyme"/>
    <property type="match status" value="1"/>
</dbReference>
<feature type="non-terminal residue" evidence="3">
    <location>
        <position position="1"/>
    </location>
</feature>